<dbReference type="KEGG" id="vg:40101899"/>
<dbReference type="InterPro" id="IPR024072">
    <property type="entry name" value="DHFR-like_dom_sf"/>
</dbReference>
<keyword evidence="2" id="KW-0521">NADP</keyword>
<evidence type="ECO:0000313" key="6">
    <source>
        <dbReference type="EMBL" id="CUL01643.1"/>
    </source>
</evidence>
<comment type="similarity">
    <text evidence="4">Belongs to the dihydrofolate reductase family.</text>
</comment>
<organism evidence="6 7">
    <name type="scientific">Escherichia phage slur03</name>
    <dbReference type="NCBI Taxonomy" id="1720496"/>
    <lineage>
        <taxon>Viruses</taxon>
        <taxon>Duplodnaviria</taxon>
        <taxon>Heunggongvirae</taxon>
        <taxon>Uroviricota</taxon>
        <taxon>Caudoviricetes</taxon>
        <taxon>Pantevenvirales</taxon>
        <taxon>Straboviridae</taxon>
        <taxon>Tevenvirinae</taxon>
        <taxon>Tequatrovirus</taxon>
        <taxon>Tequatrovirus slur03</taxon>
    </lineage>
</organism>
<dbReference type="SUPFAM" id="SSF53597">
    <property type="entry name" value="Dihydrofolate reductase-like"/>
    <property type="match status" value="1"/>
</dbReference>
<dbReference type="RefSeq" id="YP_009625017.1">
    <property type="nucleotide sequence ID" value="NC_042129.1"/>
</dbReference>
<name>A0A0M7QA44_9CAUD</name>
<sequence>MIKLVFAYSPTKTVEGFNELAFGLGDGLPWGRVKKDLQNFKARTEGTIMIMGAKTFQSLPTLLPGRSHIVVCDLARDYPVTKDGDLAHFYITWEQYITYISGGEIQVSSPNAPFETMLDQNSKVSVIGGPALLYAALPYADEVVVSRIVKRHRVNSTVQLDASFLDDISKREMVESHWYKIDEVTTLTESVYKNEIPRGGKYEF</sequence>
<dbReference type="PROSITE" id="PS51330">
    <property type="entry name" value="DHFR_2"/>
    <property type="match status" value="1"/>
</dbReference>
<dbReference type="GO" id="GO:0046654">
    <property type="term" value="P:tetrahydrofolate biosynthetic process"/>
    <property type="evidence" value="ECO:0007669"/>
    <property type="project" value="InterPro"/>
</dbReference>
<dbReference type="InterPro" id="IPR017925">
    <property type="entry name" value="DHFR_CS"/>
</dbReference>
<evidence type="ECO:0000256" key="2">
    <source>
        <dbReference type="ARBA" id="ARBA00022857"/>
    </source>
</evidence>
<dbReference type="Pfam" id="PF00186">
    <property type="entry name" value="DHFR_1"/>
    <property type="match status" value="1"/>
</dbReference>
<dbReference type="EMBL" id="LN881728">
    <property type="protein sequence ID" value="CUL01643.1"/>
    <property type="molecule type" value="Genomic_DNA"/>
</dbReference>
<dbReference type="Proteomes" id="UP000247154">
    <property type="component" value="Segment"/>
</dbReference>
<evidence type="ECO:0000313" key="7">
    <source>
        <dbReference type="Proteomes" id="UP000247154"/>
    </source>
</evidence>
<dbReference type="GeneID" id="40101899"/>
<evidence type="ECO:0000256" key="4">
    <source>
        <dbReference type="RuleBase" id="RU004474"/>
    </source>
</evidence>
<dbReference type="EC" id="1.5.1.3" evidence="1"/>
<keyword evidence="3" id="KW-0560">Oxidoreductase</keyword>
<feature type="domain" description="DHFR" evidence="5">
    <location>
        <begin position="1"/>
        <end position="204"/>
    </location>
</feature>
<proteinExistence type="inferred from homology"/>
<reference evidence="6 7" key="1">
    <citation type="journal article" date="2015" name="Genome Announc.">
        <title>Draft Genome Sequences of 14 Escherichia coli Phages Isolated from Cattle Slurry.</title>
        <authorList>
            <person name="Smith R."/>
            <person name="O'Hara M."/>
            <person name="Hobman J.L."/>
            <person name="Millard A.D."/>
        </authorList>
    </citation>
    <scope>NUCLEOTIDE SEQUENCE [LARGE SCALE GENOMIC DNA]</scope>
</reference>
<dbReference type="InterPro" id="IPR001796">
    <property type="entry name" value="DHFR_dom"/>
</dbReference>
<evidence type="ECO:0000256" key="3">
    <source>
        <dbReference type="ARBA" id="ARBA00023002"/>
    </source>
</evidence>
<dbReference type="Gene3D" id="3.40.430.10">
    <property type="entry name" value="Dihydrofolate Reductase, subunit A"/>
    <property type="match status" value="1"/>
</dbReference>
<protein>
    <recommendedName>
        <fullName evidence="1">dihydrofolate reductase</fullName>
        <ecNumber evidence="1">1.5.1.3</ecNumber>
    </recommendedName>
</protein>
<dbReference type="PRINTS" id="PR00070">
    <property type="entry name" value="DHFR"/>
</dbReference>
<accession>A0A0M7QA44</accession>
<keyword evidence="7" id="KW-1185">Reference proteome</keyword>
<dbReference type="GO" id="GO:0004146">
    <property type="term" value="F:dihydrofolate reductase activity"/>
    <property type="evidence" value="ECO:0007669"/>
    <property type="project" value="UniProtKB-EC"/>
</dbReference>
<dbReference type="PROSITE" id="PS00075">
    <property type="entry name" value="DHFR_1"/>
    <property type="match status" value="1"/>
</dbReference>
<evidence type="ECO:0000256" key="1">
    <source>
        <dbReference type="ARBA" id="ARBA00012856"/>
    </source>
</evidence>
<evidence type="ECO:0000259" key="5">
    <source>
        <dbReference type="PROSITE" id="PS51330"/>
    </source>
</evidence>